<reference evidence="5 7" key="1">
    <citation type="submission" date="2015-03" db="EMBL/GenBank/DDBJ databases">
        <authorList>
            <person name="Murphy D."/>
        </authorList>
    </citation>
    <scope>NUCLEOTIDE SEQUENCE [LARGE SCALE GENOMIC DNA]</scope>
    <source>
        <strain evidence="5 7">IP26249</strain>
    </source>
</reference>
<dbReference type="Pfam" id="PF01774">
    <property type="entry name" value="UreD"/>
    <property type="match status" value="1"/>
</dbReference>
<proteinExistence type="inferred from homology"/>
<comment type="function">
    <text evidence="4">Required for maturation of urease via the functional incorporation of the urease nickel metallocenter.</text>
</comment>
<comment type="subcellular location">
    <subcellularLocation>
        <location evidence="4">Cytoplasm</location>
    </subcellularLocation>
</comment>
<accession>A0A0E1NBZ1</accession>
<dbReference type="KEGG" id="yet:CH48_646"/>
<dbReference type="OMA" id="PFKLMAP"/>
<evidence type="ECO:0000256" key="2">
    <source>
        <dbReference type="ARBA" id="ARBA00022988"/>
    </source>
</evidence>
<organism evidence="5 7">
    <name type="scientific">Yersinia enterocolitica</name>
    <dbReference type="NCBI Taxonomy" id="630"/>
    <lineage>
        <taxon>Bacteria</taxon>
        <taxon>Pseudomonadati</taxon>
        <taxon>Pseudomonadota</taxon>
        <taxon>Gammaproteobacteria</taxon>
        <taxon>Enterobacterales</taxon>
        <taxon>Yersiniaceae</taxon>
        <taxon>Yersinia</taxon>
    </lineage>
</organism>
<dbReference type="Proteomes" id="UP000595309">
    <property type="component" value="Chromosome"/>
</dbReference>
<dbReference type="PATRIC" id="fig|630.129.peg.3276"/>
<comment type="subunit">
    <text evidence="4">UreD, UreF and UreG form a complex that acts as a GTP-hydrolysis-dependent molecular chaperone, activating the urease apoprotein by helping to assemble the nickel containing metallocenter of UreC. The UreE protein probably delivers the nickel.</text>
</comment>
<dbReference type="GO" id="GO:0005737">
    <property type="term" value="C:cytoplasm"/>
    <property type="evidence" value="ECO:0007669"/>
    <property type="project" value="UniProtKB-SubCell"/>
</dbReference>
<dbReference type="RefSeq" id="WP_005164252.1">
    <property type="nucleotide sequence ID" value="NZ_CGBC01000037.1"/>
</dbReference>
<evidence type="ECO:0000256" key="1">
    <source>
        <dbReference type="ARBA" id="ARBA00007177"/>
    </source>
</evidence>
<dbReference type="HAMAP" id="MF_01384">
    <property type="entry name" value="UreD"/>
    <property type="match status" value="1"/>
</dbReference>
<keyword evidence="3 4" id="KW-0143">Chaperone</keyword>
<keyword evidence="2 4" id="KW-0996">Nickel insertion</keyword>
<dbReference type="InterPro" id="IPR002669">
    <property type="entry name" value="UreD"/>
</dbReference>
<dbReference type="PANTHER" id="PTHR33643:SF1">
    <property type="entry name" value="UREASE ACCESSORY PROTEIN D"/>
    <property type="match status" value="1"/>
</dbReference>
<dbReference type="EMBL" id="CGBR01000029">
    <property type="protein sequence ID" value="CFQ70841.1"/>
    <property type="molecule type" value="Genomic_DNA"/>
</dbReference>
<dbReference type="PANTHER" id="PTHR33643">
    <property type="entry name" value="UREASE ACCESSORY PROTEIN D"/>
    <property type="match status" value="1"/>
</dbReference>
<dbReference type="EMBL" id="CP068146">
    <property type="protein sequence ID" value="QQU47789.1"/>
    <property type="molecule type" value="Genomic_DNA"/>
</dbReference>
<name>A0A0E1NBZ1_YEREN</name>
<evidence type="ECO:0000256" key="3">
    <source>
        <dbReference type="ARBA" id="ARBA00023186"/>
    </source>
</evidence>
<comment type="similarity">
    <text evidence="1 4">Belongs to the UreD family.</text>
</comment>
<protein>
    <recommendedName>
        <fullName evidence="4">Urease accessory protein UreD</fullName>
    </recommendedName>
</protein>
<dbReference type="AlphaFoldDB" id="A0A0E1NBZ1"/>
<evidence type="ECO:0000313" key="5">
    <source>
        <dbReference type="EMBL" id="CFQ70841.1"/>
    </source>
</evidence>
<evidence type="ECO:0000313" key="8">
    <source>
        <dbReference type="Proteomes" id="UP000595309"/>
    </source>
</evidence>
<gene>
    <name evidence="4 5" type="primary">ureD</name>
    <name evidence="5" type="ORF">ERS137941_03361</name>
    <name evidence="6" type="ORF">I6I39_03280</name>
</gene>
<evidence type="ECO:0000313" key="6">
    <source>
        <dbReference type="EMBL" id="QQU47789.1"/>
    </source>
</evidence>
<evidence type="ECO:0000313" key="7">
    <source>
        <dbReference type="Proteomes" id="UP000048841"/>
    </source>
</evidence>
<keyword evidence="4" id="KW-0963">Cytoplasm</keyword>
<evidence type="ECO:0000256" key="4">
    <source>
        <dbReference type="HAMAP-Rule" id="MF_01384"/>
    </source>
</evidence>
<reference evidence="6 8" key="2">
    <citation type="submission" date="2021-01" db="EMBL/GenBank/DDBJ databases">
        <title>FDA dAtabase for Regulatory Grade micrObial Sequences (FDA-ARGOS): Supporting development and validation of Infectious Disease Dx tests.</title>
        <authorList>
            <person name="Blissenbach B."/>
            <person name="Krut O."/>
            <person name="Tallon L."/>
            <person name="Sadzewicz L."/>
            <person name="Zhao X."/>
            <person name="Boylan J."/>
            <person name="Ott S."/>
            <person name="Bowen H."/>
            <person name="Vavikolanu K."/>
            <person name="Mehta A."/>
            <person name="Aluvathingal J."/>
            <person name="Nadendla S."/>
            <person name="Yan Y."/>
            <person name="Sichtig H."/>
        </authorList>
    </citation>
    <scope>NUCLEOTIDE SEQUENCE [LARGE SCALE GENOMIC DNA]</scope>
    <source>
        <strain evidence="6 8">FDAARGOS_1082</strain>
    </source>
</reference>
<dbReference type="GO" id="GO:0016151">
    <property type="term" value="F:nickel cation binding"/>
    <property type="evidence" value="ECO:0007669"/>
    <property type="project" value="UniProtKB-UniRule"/>
</dbReference>
<sequence length="327" mass="36559">MTSQSQNIVETPSRVRAHALGINAPELAQYQDEPAQMRSGAVGKSGYLKLRFAKREHRSILAEMERRVPSMVQKALYWDEKMPELPCVTMISTSGCILQGDRLATDVIVEAGACAHVTTQSATKVHMMNANYASQIQNFTVEEGGYLEFMPDPLIPHRNSRFITDTTINIHPTATAIYSEVLMSGRKYHHADERFGFDVYSSRVAAHVFWGKEQPAGKELFVEKYVLEPKSESLDAIGVMQSFDAFGNVILLTPKEHHERILARVPAHFDIKGGIASGATRLPNDCGLVFKALGIDSAGVKNEIRQFWKIAREEILGVTLPEKFLWR</sequence>
<dbReference type="GeneID" id="31412095"/>
<dbReference type="Proteomes" id="UP000048841">
    <property type="component" value="Unassembled WGS sequence"/>
</dbReference>